<dbReference type="GO" id="GO:0005783">
    <property type="term" value="C:endoplasmic reticulum"/>
    <property type="evidence" value="ECO:0007669"/>
    <property type="project" value="TreeGrafter"/>
</dbReference>
<accession>A0A0N1PGQ0</accession>
<feature type="transmembrane region" description="Helical" evidence="1">
    <location>
        <begin position="132"/>
        <end position="152"/>
    </location>
</feature>
<dbReference type="PANTHER" id="PTHR28026:SF9">
    <property type="entry name" value="2-HYDROXY-PALMITIC ACID DIOXYGENASE MPO1"/>
    <property type="match status" value="1"/>
</dbReference>
<feature type="transmembrane region" description="Helical" evidence="1">
    <location>
        <begin position="95"/>
        <end position="120"/>
    </location>
</feature>
<evidence type="ECO:0000313" key="3">
    <source>
        <dbReference type="Proteomes" id="UP000038009"/>
    </source>
</evidence>
<dbReference type="AlphaFoldDB" id="A0A0N1PGQ0"/>
<dbReference type="GO" id="GO:0046521">
    <property type="term" value="P:sphingoid catabolic process"/>
    <property type="evidence" value="ECO:0007669"/>
    <property type="project" value="TreeGrafter"/>
</dbReference>
<dbReference type="Pfam" id="PF06127">
    <property type="entry name" value="Mpo1-like"/>
    <property type="match status" value="1"/>
</dbReference>
<feature type="transmembrane region" description="Helical" evidence="1">
    <location>
        <begin position="61"/>
        <end position="83"/>
    </location>
</feature>
<keyword evidence="1" id="KW-1133">Transmembrane helix</keyword>
<sequence>MHAYLENYFNLKKSFVFYGSYHRNWMNQMVHIVFVPAIFTTALSFIARIPITDKINLSHIVAAFYAISFLKMEPLAGALYAPVIGAMEYLGSQVLIHYVPASVAVHLIGWVAQILAHKLVEGRQPAFREDPFQAFHAAVFFVWLEVLFQLGYRPLEKEELEKLVKEQVAKMDAKNALQTVRGTAASTTAKKVE</sequence>
<protein>
    <recommendedName>
        <fullName evidence="4">DUF962 domain-containing protein</fullName>
    </recommendedName>
</protein>
<keyword evidence="1" id="KW-0472">Membrane</keyword>
<dbReference type="PANTHER" id="PTHR28026">
    <property type="entry name" value="DUF962 DOMAIN PROTEIN (AFU_ORTHOLOGUE AFUA_8G05310)"/>
    <property type="match status" value="1"/>
</dbReference>
<dbReference type="GO" id="GO:0016020">
    <property type="term" value="C:membrane"/>
    <property type="evidence" value="ECO:0007669"/>
    <property type="project" value="GOC"/>
</dbReference>
<dbReference type="OMA" id="IQFIGHY"/>
<feature type="transmembrane region" description="Helical" evidence="1">
    <location>
        <begin position="29"/>
        <end position="49"/>
    </location>
</feature>
<reference evidence="2 3" key="1">
    <citation type="journal article" date="2015" name="PLoS Pathog.">
        <title>Leptomonas seymouri: Adaptations to the Dixenous Life Cycle Analyzed by Genome Sequencing, Transcriptome Profiling and Co-infection with Leishmania donovani.</title>
        <authorList>
            <person name="Kraeva N."/>
            <person name="Butenko A."/>
            <person name="Hlavacova J."/>
            <person name="Kostygov A."/>
            <person name="Myskova J."/>
            <person name="Grybchuk D."/>
            <person name="Lestinova T."/>
            <person name="Votypka J."/>
            <person name="Volf P."/>
            <person name="Opperdoes F."/>
            <person name="Flegontov P."/>
            <person name="Lukes J."/>
            <person name="Yurchenko V."/>
        </authorList>
    </citation>
    <scope>NUCLEOTIDE SEQUENCE [LARGE SCALE GENOMIC DNA]</scope>
    <source>
        <strain evidence="2 3">ATCC 30220</strain>
    </source>
</reference>
<evidence type="ECO:0000313" key="2">
    <source>
        <dbReference type="EMBL" id="KPI90754.1"/>
    </source>
</evidence>
<dbReference type="InterPro" id="IPR009305">
    <property type="entry name" value="Mpo1-like"/>
</dbReference>
<name>A0A0N1PGQ0_LEPSE</name>
<evidence type="ECO:0008006" key="4">
    <source>
        <dbReference type="Google" id="ProtNLM"/>
    </source>
</evidence>
<keyword evidence="3" id="KW-1185">Reference proteome</keyword>
<dbReference type="VEuPathDB" id="TriTrypDB:Lsey_0002_0780"/>
<dbReference type="Proteomes" id="UP000038009">
    <property type="component" value="Unassembled WGS sequence"/>
</dbReference>
<gene>
    <name evidence="2" type="ORF">ABL78_0190</name>
</gene>
<evidence type="ECO:0000256" key="1">
    <source>
        <dbReference type="SAM" id="Phobius"/>
    </source>
</evidence>
<dbReference type="OrthoDB" id="2124888at2759"/>
<proteinExistence type="predicted"/>
<keyword evidence="1" id="KW-0812">Transmembrane</keyword>
<organism evidence="2 3">
    <name type="scientific">Leptomonas seymouri</name>
    <dbReference type="NCBI Taxonomy" id="5684"/>
    <lineage>
        <taxon>Eukaryota</taxon>
        <taxon>Discoba</taxon>
        <taxon>Euglenozoa</taxon>
        <taxon>Kinetoplastea</taxon>
        <taxon>Metakinetoplastina</taxon>
        <taxon>Trypanosomatida</taxon>
        <taxon>Trypanosomatidae</taxon>
        <taxon>Leishmaniinae</taxon>
        <taxon>Leptomonas</taxon>
    </lineage>
</organism>
<comment type="caution">
    <text evidence="2">The sequence shown here is derived from an EMBL/GenBank/DDBJ whole genome shotgun (WGS) entry which is preliminary data.</text>
</comment>
<dbReference type="EMBL" id="LJSK01000002">
    <property type="protein sequence ID" value="KPI90754.1"/>
    <property type="molecule type" value="Genomic_DNA"/>
</dbReference>